<dbReference type="InterPro" id="IPR051209">
    <property type="entry name" value="FAD-bind_Monooxygenase_sf"/>
</dbReference>
<dbReference type="PANTHER" id="PTHR42877:SF4">
    <property type="entry name" value="FAD_NAD(P)-BINDING DOMAIN-CONTAINING PROTEIN-RELATED"/>
    <property type="match status" value="1"/>
</dbReference>
<name>A0ABR0J1K2_9EURO</name>
<dbReference type="PANTHER" id="PTHR42877">
    <property type="entry name" value="L-ORNITHINE N(5)-MONOOXYGENASE-RELATED"/>
    <property type="match status" value="1"/>
</dbReference>
<evidence type="ECO:0000256" key="2">
    <source>
        <dbReference type="ARBA" id="ARBA00010139"/>
    </source>
</evidence>
<proteinExistence type="inferred from homology"/>
<evidence type="ECO:0000313" key="4">
    <source>
        <dbReference type="Proteomes" id="UP001345691"/>
    </source>
</evidence>
<evidence type="ECO:0000313" key="3">
    <source>
        <dbReference type="EMBL" id="KAK5052887.1"/>
    </source>
</evidence>
<protein>
    <submittedName>
        <fullName evidence="3">Uncharacterized protein</fullName>
    </submittedName>
</protein>
<accession>A0ABR0J1K2</accession>
<gene>
    <name evidence="3" type="ORF">LTR69_009713</name>
</gene>
<evidence type="ECO:0000256" key="1">
    <source>
        <dbReference type="ARBA" id="ARBA00001974"/>
    </source>
</evidence>
<reference evidence="3 4" key="1">
    <citation type="submission" date="2023-08" db="EMBL/GenBank/DDBJ databases">
        <title>Black Yeasts Isolated from many extreme environments.</title>
        <authorList>
            <person name="Coleine C."/>
            <person name="Stajich J.E."/>
            <person name="Selbmann L."/>
        </authorList>
    </citation>
    <scope>NUCLEOTIDE SEQUENCE [LARGE SCALE GENOMIC DNA]</scope>
    <source>
        <strain evidence="3 4">CCFEE 6328</strain>
    </source>
</reference>
<organism evidence="3 4">
    <name type="scientific">Exophiala sideris</name>
    <dbReference type="NCBI Taxonomy" id="1016849"/>
    <lineage>
        <taxon>Eukaryota</taxon>
        <taxon>Fungi</taxon>
        <taxon>Dikarya</taxon>
        <taxon>Ascomycota</taxon>
        <taxon>Pezizomycotina</taxon>
        <taxon>Eurotiomycetes</taxon>
        <taxon>Chaetothyriomycetidae</taxon>
        <taxon>Chaetothyriales</taxon>
        <taxon>Herpotrichiellaceae</taxon>
        <taxon>Exophiala</taxon>
    </lineage>
</organism>
<dbReference type="InterPro" id="IPR036188">
    <property type="entry name" value="FAD/NAD-bd_sf"/>
</dbReference>
<keyword evidence="4" id="KW-1185">Reference proteome</keyword>
<sequence>MVRVAHMLMPGLATQAANLALYRRTPNWIAGSPGYCDKIPEATHWLMNNMPFYSNWFGNTCFIRGRQIPPLQVHDREWQTQGGFVNQQSDAMRKGLTEYVRAKVKGNTELAKKLTPSYAPLVRRLVVDNGFYDALPKDNVELVTEPIATFTEDGITTKDSQHRQFDLVVLACGFKPKEYLWPIKFTAA</sequence>
<dbReference type="SUPFAM" id="SSF51905">
    <property type="entry name" value="FAD/NAD(P)-binding domain"/>
    <property type="match status" value="1"/>
</dbReference>
<comment type="cofactor">
    <cofactor evidence="1">
        <name>FAD</name>
        <dbReference type="ChEBI" id="CHEBI:57692"/>
    </cofactor>
</comment>
<dbReference type="Proteomes" id="UP001345691">
    <property type="component" value="Unassembled WGS sequence"/>
</dbReference>
<dbReference type="EMBL" id="JAVRRF010000028">
    <property type="protein sequence ID" value="KAK5052887.1"/>
    <property type="molecule type" value="Genomic_DNA"/>
</dbReference>
<comment type="caution">
    <text evidence="3">The sequence shown here is derived from an EMBL/GenBank/DDBJ whole genome shotgun (WGS) entry which is preliminary data.</text>
</comment>
<comment type="similarity">
    <text evidence="2">Belongs to the FAD-binding monooxygenase family.</text>
</comment>